<feature type="chain" id="PRO_5016241727" description="Thioredoxin domain-containing protein" evidence="5">
    <location>
        <begin position="24"/>
        <end position="250"/>
    </location>
</feature>
<keyword evidence="4" id="KW-0676">Redox-active center</keyword>
<accession>A0A317EB03</accession>
<proteinExistence type="predicted"/>
<dbReference type="InterPro" id="IPR001853">
    <property type="entry name" value="DSBA-like_thioredoxin_dom"/>
</dbReference>
<keyword evidence="1 5" id="KW-0732">Signal</keyword>
<evidence type="ECO:0000313" key="7">
    <source>
        <dbReference type="EMBL" id="PWR23732.1"/>
    </source>
</evidence>
<keyword evidence="8" id="KW-1185">Reference proteome</keyword>
<dbReference type="Pfam" id="PF01323">
    <property type="entry name" value="DSBA"/>
    <property type="match status" value="1"/>
</dbReference>
<feature type="domain" description="Thioredoxin" evidence="6">
    <location>
        <begin position="15"/>
        <end position="244"/>
    </location>
</feature>
<dbReference type="Pfam" id="PF18312">
    <property type="entry name" value="ScsC_N"/>
    <property type="match status" value="1"/>
</dbReference>
<gene>
    <name evidence="7" type="ORF">DKG75_03980</name>
</gene>
<name>A0A317EB03_9PROT</name>
<evidence type="ECO:0000256" key="4">
    <source>
        <dbReference type="ARBA" id="ARBA00023284"/>
    </source>
</evidence>
<feature type="signal peptide" evidence="5">
    <location>
        <begin position="1"/>
        <end position="23"/>
    </location>
</feature>
<dbReference type="AlphaFoldDB" id="A0A317EB03"/>
<protein>
    <recommendedName>
        <fullName evidence="6">Thioredoxin domain-containing protein</fullName>
    </recommendedName>
</protein>
<dbReference type="OrthoDB" id="9780147at2"/>
<dbReference type="PANTHER" id="PTHR13887">
    <property type="entry name" value="GLUTATHIONE S-TRANSFERASE KAPPA"/>
    <property type="match status" value="1"/>
</dbReference>
<dbReference type="InterPro" id="IPR036249">
    <property type="entry name" value="Thioredoxin-like_sf"/>
</dbReference>
<evidence type="ECO:0000313" key="8">
    <source>
        <dbReference type="Proteomes" id="UP000246077"/>
    </source>
</evidence>
<comment type="caution">
    <text evidence="7">The sequence shown here is derived from an EMBL/GenBank/DDBJ whole genome shotgun (WGS) entry which is preliminary data.</text>
</comment>
<sequence length="250" mass="27254">MAMRRLLGTSLAALLLAQGPALAETFDPAAKQEIREIVKDYLMEHPEVILEAVQALQDRQEQARANQAKDLIVQLREQLLRDSRDPVIGNPKGDITLVEFFDYRCGYCKQAQPILAELIKSDPKLRVVLKEFPILGPDSLVASKAAIAALAQGKYPVFHEALIATRGTLSDDKIMDIAKSVGLDTAKLKADMEKPEITGQISDIHGLAQRLEINGTPSFIVGDTLVPGAVDLETLKKLVAEARKSCTGTC</sequence>
<reference evidence="8" key="1">
    <citation type="submission" date="2018-05" db="EMBL/GenBank/DDBJ databases">
        <title>Zavarzinia sp. HR-AS.</title>
        <authorList>
            <person name="Lee Y."/>
            <person name="Jeon C.O."/>
        </authorList>
    </citation>
    <scope>NUCLEOTIDE SEQUENCE [LARGE SCALE GENOMIC DNA]</scope>
    <source>
        <strain evidence="8">DSM 1231</strain>
    </source>
</reference>
<keyword evidence="3" id="KW-1015">Disulfide bond</keyword>
<evidence type="ECO:0000259" key="6">
    <source>
        <dbReference type="PROSITE" id="PS51352"/>
    </source>
</evidence>
<dbReference type="GO" id="GO:0016491">
    <property type="term" value="F:oxidoreductase activity"/>
    <property type="evidence" value="ECO:0007669"/>
    <property type="project" value="UniProtKB-KW"/>
</dbReference>
<dbReference type="CDD" id="cd03023">
    <property type="entry name" value="DsbA_Com1_like"/>
    <property type="match status" value="1"/>
</dbReference>
<evidence type="ECO:0000256" key="3">
    <source>
        <dbReference type="ARBA" id="ARBA00023157"/>
    </source>
</evidence>
<dbReference type="Gene3D" id="3.40.30.10">
    <property type="entry name" value="Glutaredoxin"/>
    <property type="match status" value="1"/>
</dbReference>
<organism evidence="7 8">
    <name type="scientific">Zavarzinia compransoris</name>
    <dbReference type="NCBI Taxonomy" id="1264899"/>
    <lineage>
        <taxon>Bacteria</taxon>
        <taxon>Pseudomonadati</taxon>
        <taxon>Pseudomonadota</taxon>
        <taxon>Alphaproteobacteria</taxon>
        <taxon>Rhodospirillales</taxon>
        <taxon>Zavarziniaceae</taxon>
        <taxon>Zavarzinia</taxon>
    </lineage>
</organism>
<dbReference type="InterPro" id="IPR041205">
    <property type="entry name" value="ScsC_N"/>
</dbReference>
<dbReference type="EMBL" id="QGLF01000001">
    <property type="protein sequence ID" value="PWR23732.1"/>
    <property type="molecule type" value="Genomic_DNA"/>
</dbReference>
<dbReference type="Proteomes" id="UP000246077">
    <property type="component" value="Unassembled WGS sequence"/>
</dbReference>
<evidence type="ECO:0000256" key="1">
    <source>
        <dbReference type="ARBA" id="ARBA00022729"/>
    </source>
</evidence>
<dbReference type="SUPFAM" id="SSF52833">
    <property type="entry name" value="Thioredoxin-like"/>
    <property type="match status" value="1"/>
</dbReference>
<dbReference type="PROSITE" id="PS51352">
    <property type="entry name" value="THIOREDOXIN_2"/>
    <property type="match status" value="1"/>
</dbReference>
<dbReference type="InterPro" id="IPR013766">
    <property type="entry name" value="Thioredoxin_domain"/>
</dbReference>
<dbReference type="PANTHER" id="PTHR13887:SF14">
    <property type="entry name" value="DISULFIDE BOND FORMATION PROTEIN D"/>
    <property type="match status" value="1"/>
</dbReference>
<evidence type="ECO:0000256" key="2">
    <source>
        <dbReference type="ARBA" id="ARBA00023002"/>
    </source>
</evidence>
<keyword evidence="2" id="KW-0560">Oxidoreductase</keyword>
<evidence type="ECO:0000256" key="5">
    <source>
        <dbReference type="SAM" id="SignalP"/>
    </source>
</evidence>